<keyword evidence="2" id="KW-1133">Transmembrane helix</keyword>
<gene>
    <name evidence="3" type="ORF">FISHEDRAFT_61088</name>
</gene>
<sequence>MTLASPLLATDENDSADNHSRSLPRSDGSGGGLSHSTIIIIAACASVGAIVFLAFLLRLLCRRSALKPAPLPPPQPLAHHRELRVAEIEASKRAIESWGSNAPQTPHIYSPYSSSNASLLGGKDGSPLASPVYAPSPRRVSLMPSQSGMSTDDGDEMYMSPLEATDLSALPPPNPPFTLRSRSSSTSLQYSEPETSPDASSSTYSHGGGDAALRQQTHVRDPSHALSQTRSVGSYKRAPSVSSSHASTLTSQGPVRRGPRNTDIQIVLPSPLAPSLDNRSLSTSASPSHESHKSVVDQWTPGPFHPPSTDPRDIEATGYSSPARLAHAQSRSPHRSRVNSSPSIFSHSLAPSVSVSGMPGPSLSMMPSSSIGSMNRLSKHSASPSTQSFPAEMLPPVPQIPSKYGSRDASPARPFPGTMSSLGADGHGVAFTPSSQ</sequence>
<evidence type="ECO:0000256" key="2">
    <source>
        <dbReference type="SAM" id="Phobius"/>
    </source>
</evidence>
<evidence type="ECO:0000313" key="4">
    <source>
        <dbReference type="Proteomes" id="UP000054144"/>
    </source>
</evidence>
<feature type="compositionally biased region" description="Low complexity" evidence="1">
    <location>
        <begin position="240"/>
        <end position="251"/>
    </location>
</feature>
<protein>
    <submittedName>
        <fullName evidence="3">Uncharacterized protein</fullName>
    </submittedName>
</protein>
<organism evidence="3 4">
    <name type="scientific">Fistulina hepatica ATCC 64428</name>
    <dbReference type="NCBI Taxonomy" id="1128425"/>
    <lineage>
        <taxon>Eukaryota</taxon>
        <taxon>Fungi</taxon>
        <taxon>Dikarya</taxon>
        <taxon>Basidiomycota</taxon>
        <taxon>Agaricomycotina</taxon>
        <taxon>Agaricomycetes</taxon>
        <taxon>Agaricomycetidae</taxon>
        <taxon>Agaricales</taxon>
        <taxon>Fistulinaceae</taxon>
        <taxon>Fistulina</taxon>
    </lineage>
</organism>
<feature type="compositionally biased region" description="Polar residues" evidence="1">
    <location>
        <begin position="380"/>
        <end position="389"/>
    </location>
</feature>
<dbReference type="AlphaFoldDB" id="A0A0D7A4Q5"/>
<evidence type="ECO:0000313" key="3">
    <source>
        <dbReference type="EMBL" id="KIY45349.1"/>
    </source>
</evidence>
<name>A0A0D7A4Q5_9AGAR</name>
<feature type="compositionally biased region" description="Low complexity" evidence="1">
    <location>
        <begin position="178"/>
        <end position="188"/>
    </location>
</feature>
<feature type="transmembrane region" description="Helical" evidence="2">
    <location>
        <begin position="33"/>
        <end position="57"/>
    </location>
</feature>
<reference evidence="3 4" key="1">
    <citation type="journal article" date="2015" name="Fungal Genet. Biol.">
        <title>Evolution of novel wood decay mechanisms in Agaricales revealed by the genome sequences of Fistulina hepatica and Cylindrobasidium torrendii.</title>
        <authorList>
            <person name="Floudas D."/>
            <person name="Held B.W."/>
            <person name="Riley R."/>
            <person name="Nagy L.G."/>
            <person name="Koehler G."/>
            <person name="Ransdell A.S."/>
            <person name="Younus H."/>
            <person name="Chow J."/>
            <person name="Chiniquy J."/>
            <person name="Lipzen A."/>
            <person name="Tritt A."/>
            <person name="Sun H."/>
            <person name="Haridas S."/>
            <person name="LaButti K."/>
            <person name="Ohm R.A."/>
            <person name="Kues U."/>
            <person name="Blanchette R.A."/>
            <person name="Grigoriev I.V."/>
            <person name="Minto R.E."/>
            <person name="Hibbett D.S."/>
        </authorList>
    </citation>
    <scope>NUCLEOTIDE SEQUENCE [LARGE SCALE GENOMIC DNA]</scope>
    <source>
        <strain evidence="3 4">ATCC 64428</strain>
    </source>
</reference>
<feature type="compositionally biased region" description="Polar residues" evidence="1">
    <location>
        <begin position="277"/>
        <end position="288"/>
    </location>
</feature>
<keyword evidence="2" id="KW-0812">Transmembrane</keyword>
<evidence type="ECO:0000256" key="1">
    <source>
        <dbReference type="SAM" id="MobiDB-lite"/>
    </source>
</evidence>
<accession>A0A0D7A4Q5</accession>
<dbReference type="Proteomes" id="UP000054144">
    <property type="component" value="Unassembled WGS sequence"/>
</dbReference>
<keyword evidence="2" id="KW-0472">Membrane</keyword>
<feature type="region of interest" description="Disordered" evidence="1">
    <location>
        <begin position="1"/>
        <end position="31"/>
    </location>
</feature>
<keyword evidence="4" id="KW-1185">Reference proteome</keyword>
<feature type="compositionally biased region" description="Low complexity" evidence="1">
    <location>
        <begin position="351"/>
        <end position="374"/>
    </location>
</feature>
<dbReference type="EMBL" id="KN882048">
    <property type="protein sequence ID" value="KIY45349.1"/>
    <property type="molecule type" value="Genomic_DNA"/>
</dbReference>
<proteinExistence type="predicted"/>
<feature type="compositionally biased region" description="Polar residues" evidence="1">
    <location>
        <begin position="189"/>
        <end position="205"/>
    </location>
</feature>
<feature type="region of interest" description="Disordered" evidence="1">
    <location>
        <begin position="128"/>
        <end position="436"/>
    </location>
</feature>